<evidence type="ECO:0000313" key="3">
    <source>
        <dbReference type="EMBL" id="OYD56757.1"/>
    </source>
</evidence>
<evidence type="ECO:0000313" key="4">
    <source>
        <dbReference type="Proteomes" id="UP000215059"/>
    </source>
</evidence>
<dbReference type="AlphaFoldDB" id="A0A235F723"/>
<name>A0A235F723_9BACL</name>
<evidence type="ECO:0000256" key="2">
    <source>
        <dbReference type="SAM" id="Phobius"/>
    </source>
</evidence>
<gene>
    <name evidence="3" type="ORF">CGZ90_17260</name>
</gene>
<keyword evidence="2" id="KW-1133">Transmembrane helix</keyword>
<sequence>MDKHSTQVPSTQNQSDEGKIYSPIEDLQRAEGIPPLNRENLNRISGLPKPIKITGYVLFGLLFLGTAAAVILSFIK</sequence>
<feature type="compositionally biased region" description="Polar residues" evidence="1">
    <location>
        <begin position="1"/>
        <end position="15"/>
    </location>
</feature>
<dbReference type="OrthoDB" id="2973770at2"/>
<dbReference type="EMBL" id="NOII01000011">
    <property type="protein sequence ID" value="OYD56757.1"/>
    <property type="molecule type" value="Genomic_DNA"/>
</dbReference>
<feature type="region of interest" description="Disordered" evidence="1">
    <location>
        <begin position="1"/>
        <end position="24"/>
    </location>
</feature>
<protein>
    <submittedName>
        <fullName evidence="3">Uncharacterized protein</fullName>
    </submittedName>
</protein>
<feature type="transmembrane region" description="Helical" evidence="2">
    <location>
        <begin position="53"/>
        <end position="75"/>
    </location>
</feature>
<comment type="caution">
    <text evidence="3">The sequence shown here is derived from an EMBL/GenBank/DDBJ whole genome shotgun (WGS) entry which is preliminary data.</text>
</comment>
<keyword evidence="2" id="KW-0812">Transmembrane</keyword>
<reference evidence="3 4" key="1">
    <citation type="submission" date="2017-07" db="EMBL/GenBank/DDBJ databases">
        <title>Fictibacillus sp. nov. GDSW-R2A3 Genome sequencing and assembly.</title>
        <authorList>
            <person name="Mayilraj S."/>
        </authorList>
    </citation>
    <scope>NUCLEOTIDE SEQUENCE [LARGE SCALE GENOMIC DNA]</scope>
    <source>
        <strain evidence="3 4">GDSW-R2A3</strain>
    </source>
</reference>
<evidence type="ECO:0000256" key="1">
    <source>
        <dbReference type="SAM" id="MobiDB-lite"/>
    </source>
</evidence>
<dbReference type="RefSeq" id="WP_094253772.1">
    <property type="nucleotide sequence ID" value="NZ_JBHLXL010000002.1"/>
</dbReference>
<accession>A0A235F723</accession>
<dbReference type="Proteomes" id="UP000215059">
    <property type="component" value="Unassembled WGS sequence"/>
</dbReference>
<keyword evidence="2" id="KW-0472">Membrane</keyword>
<keyword evidence="4" id="KW-1185">Reference proteome</keyword>
<organism evidence="3 4">
    <name type="scientific">Fictibacillus aquaticus</name>
    <dbReference type="NCBI Taxonomy" id="2021314"/>
    <lineage>
        <taxon>Bacteria</taxon>
        <taxon>Bacillati</taxon>
        <taxon>Bacillota</taxon>
        <taxon>Bacilli</taxon>
        <taxon>Bacillales</taxon>
        <taxon>Fictibacillaceae</taxon>
        <taxon>Fictibacillus</taxon>
    </lineage>
</organism>
<proteinExistence type="predicted"/>